<reference evidence="1" key="1">
    <citation type="journal article" date="2020" name="BMC Genomics">
        <title>Correction to: Identification and distribution of gene clusters required for synthesis of sphingolipid metabolism inhibitors in diverse species of the filamentous fungus Fusarium.</title>
        <authorList>
            <person name="Kim H.S."/>
            <person name="Lohmar J.M."/>
            <person name="Busman M."/>
            <person name="Brown D.W."/>
            <person name="Naumann T.A."/>
            <person name="Divon H.H."/>
            <person name="Lysoe E."/>
            <person name="Uhlig S."/>
            <person name="Proctor R.H."/>
        </authorList>
    </citation>
    <scope>NUCLEOTIDE SEQUENCE</scope>
    <source>
        <strain evidence="1">NRRL 22465</strain>
    </source>
</reference>
<dbReference type="InterPro" id="IPR008949">
    <property type="entry name" value="Isoprenoid_synthase_dom_sf"/>
</dbReference>
<reference evidence="1" key="2">
    <citation type="submission" date="2020-05" db="EMBL/GenBank/DDBJ databases">
        <authorList>
            <person name="Kim H.-S."/>
            <person name="Proctor R.H."/>
            <person name="Brown D.W."/>
        </authorList>
    </citation>
    <scope>NUCLEOTIDE SEQUENCE</scope>
    <source>
        <strain evidence="1">NRRL 22465</strain>
    </source>
</reference>
<gene>
    <name evidence="1" type="ORF">FZEAL_9149</name>
</gene>
<dbReference type="OrthoDB" id="2861623at2759"/>
<dbReference type="AlphaFoldDB" id="A0A8H4XG49"/>
<sequence length="323" mass="35811">MREITWRKQDYSGKFHTYVPPSTTPAKLHRHHAHITPVVAGALAIGGMGAHEDDDPISAVFQEFGSRFREEASIHVRRRLHNEIRVFIASCAAEQQLRLDRRVPDFDSYMAMRVDTVGGLMLCSLVPYATQEALPLAAPQVQRLERQICVLLSLLNDVLSLKKELRTDCVINAVAALMEPGLSLDEVLADLEGRMRRAVDEFDDAALELLVMGGSDADSVKRYIDGCRAIVTGTLEFTFVVLRSASLIHTDRSQVDFSQVQHFQAGPERWDTRDYSLITPIIPSRAGSNAACWPLVCAGNPMLQAPVSYPSLFETAESTCTCP</sequence>
<evidence type="ECO:0000313" key="1">
    <source>
        <dbReference type="EMBL" id="KAF4973892.1"/>
    </source>
</evidence>
<dbReference type="Gene3D" id="1.10.600.10">
    <property type="entry name" value="Farnesyl Diphosphate Synthase"/>
    <property type="match status" value="1"/>
</dbReference>
<dbReference type="Pfam" id="PF19086">
    <property type="entry name" value="Terpene_syn_C_2"/>
    <property type="match status" value="1"/>
</dbReference>
<protein>
    <recommendedName>
        <fullName evidence="3">Terpene synthase</fullName>
    </recommendedName>
</protein>
<evidence type="ECO:0008006" key="3">
    <source>
        <dbReference type="Google" id="ProtNLM"/>
    </source>
</evidence>
<dbReference type="Proteomes" id="UP000635477">
    <property type="component" value="Unassembled WGS sequence"/>
</dbReference>
<dbReference type="SUPFAM" id="SSF48576">
    <property type="entry name" value="Terpenoid synthases"/>
    <property type="match status" value="1"/>
</dbReference>
<keyword evidence="2" id="KW-1185">Reference proteome</keyword>
<accession>A0A8H4XG49</accession>
<evidence type="ECO:0000313" key="2">
    <source>
        <dbReference type="Proteomes" id="UP000635477"/>
    </source>
</evidence>
<organism evidence="1 2">
    <name type="scientific">Fusarium zealandicum</name>
    <dbReference type="NCBI Taxonomy" id="1053134"/>
    <lineage>
        <taxon>Eukaryota</taxon>
        <taxon>Fungi</taxon>
        <taxon>Dikarya</taxon>
        <taxon>Ascomycota</taxon>
        <taxon>Pezizomycotina</taxon>
        <taxon>Sordariomycetes</taxon>
        <taxon>Hypocreomycetidae</taxon>
        <taxon>Hypocreales</taxon>
        <taxon>Nectriaceae</taxon>
        <taxon>Fusarium</taxon>
        <taxon>Fusarium staphyleae species complex</taxon>
    </lineage>
</organism>
<dbReference type="EMBL" id="JABEYC010000827">
    <property type="protein sequence ID" value="KAF4973892.1"/>
    <property type="molecule type" value="Genomic_DNA"/>
</dbReference>
<comment type="caution">
    <text evidence="1">The sequence shown here is derived from an EMBL/GenBank/DDBJ whole genome shotgun (WGS) entry which is preliminary data.</text>
</comment>
<proteinExistence type="predicted"/>
<name>A0A8H4XG49_9HYPO</name>